<dbReference type="RefSeq" id="WP_120531084.1">
    <property type="nucleotide sequence ID" value="NZ_RAWI01000003.1"/>
</dbReference>
<evidence type="ECO:0008006" key="3">
    <source>
        <dbReference type="Google" id="ProtNLM"/>
    </source>
</evidence>
<dbReference type="EMBL" id="RAWI01000003">
    <property type="protein sequence ID" value="RKI17305.1"/>
    <property type="molecule type" value="Genomic_DNA"/>
</dbReference>
<dbReference type="Proteomes" id="UP000278907">
    <property type="component" value="Unassembled WGS sequence"/>
</dbReference>
<reference evidence="1 2" key="1">
    <citation type="submission" date="2018-09" db="EMBL/GenBank/DDBJ databases">
        <authorList>
            <person name="Livingstone P.G."/>
            <person name="Whitworth D.E."/>
        </authorList>
    </citation>
    <scope>NUCLEOTIDE SEQUENCE [LARGE SCALE GENOMIC DNA]</scope>
    <source>
        <strain evidence="1 2">CA031B</strain>
    </source>
</reference>
<proteinExistence type="predicted"/>
<keyword evidence="2" id="KW-1185">Reference proteome</keyword>
<protein>
    <recommendedName>
        <fullName evidence="3">Muconolactone isomerase domain-containing protein</fullName>
    </recommendedName>
</protein>
<gene>
    <name evidence="1" type="ORF">D7Y13_00915</name>
</gene>
<evidence type="ECO:0000313" key="2">
    <source>
        <dbReference type="Proteomes" id="UP000278907"/>
    </source>
</evidence>
<sequence>MKFLIFAKDRQSGPQPPDPVALNRDVRDWVGARLMDGTMDCAYYVLPKMGMCILNAESHEALLTRLREWPSFPYQEFEVHMLADVRHGIDNNFERLKKAAAPQEA</sequence>
<organism evidence="1 2">
    <name type="scientific">Corallococcus praedator</name>
    <dbReference type="NCBI Taxonomy" id="2316724"/>
    <lineage>
        <taxon>Bacteria</taxon>
        <taxon>Pseudomonadati</taxon>
        <taxon>Myxococcota</taxon>
        <taxon>Myxococcia</taxon>
        <taxon>Myxococcales</taxon>
        <taxon>Cystobacterineae</taxon>
        <taxon>Myxococcaceae</taxon>
        <taxon>Corallococcus</taxon>
    </lineage>
</organism>
<name>A0ABX9QTS9_9BACT</name>
<evidence type="ECO:0000313" key="1">
    <source>
        <dbReference type="EMBL" id="RKI17305.1"/>
    </source>
</evidence>
<accession>A0ABX9QTS9</accession>
<comment type="caution">
    <text evidence="1">The sequence shown here is derived from an EMBL/GenBank/DDBJ whole genome shotgun (WGS) entry which is preliminary data.</text>
</comment>